<dbReference type="RefSeq" id="WP_110682253.1">
    <property type="nucleotide sequence ID" value="NZ_QJRX01000004.1"/>
</dbReference>
<dbReference type="OrthoDB" id="547680at2"/>
<sequence length="283" mass="32862">MPLRRLPWFLTLLLIALPCLSAEGVLRYPRAPAGDEFRPVYPLALLQLALDRAGSPLRIEPSQHHMEQGRALLGLEQNEAVDVVWTMTSVERERRLLPVRIPLDRGLYGWRIALLRADRAQLLREVRSLEDLRKLSAGQGHDWPDTLILRGHELRVETSSSYDSLFLMLQAGRFDYFPRSVLEARAELRHQNSADLVPDRHLVLHYPTALYFFFSRQRPELAETVELGLEKALADGSFEHLFLQHHGDDLRQANLQQRRVIELDNPLLPPQTPLQRRELWYQR</sequence>
<accession>A0A2V4KVU8</accession>
<dbReference type="EMBL" id="QJRX01000004">
    <property type="protein sequence ID" value="PYC25905.1"/>
    <property type="molecule type" value="Genomic_DNA"/>
</dbReference>
<comment type="caution">
    <text evidence="1">The sequence shown here is derived from an EMBL/GenBank/DDBJ whole genome shotgun (WGS) entry which is preliminary data.</text>
</comment>
<dbReference type="SUPFAM" id="SSF53850">
    <property type="entry name" value="Periplasmic binding protein-like II"/>
    <property type="match status" value="1"/>
</dbReference>
<protein>
    <submittedName>
        <fullName evidence="1">Uncharacterized protein</fullName>
    </submittedName>
</protein>
<evidence type="ECO:0000313" key="2">
    <source>
        <dbReference type="Proteomes" id="UP000248146"/>
    </source>
</evidence>
<name>A0A2V4KVU8_AQUAC</name>
<proteinExistence type="predicted"/>
<dbReference type="Proteomes" id="UP000248146">
    <property type="component" value="Unassembled WGS sequence"/>
</dbReference>
<reference evidence="1 2" key="1">
    <citation type="submission" date="2018-06" db="EMBL/GenBank/DDBJ databases">
        <title>Pseudomonas diversity within urban Lake Michigan freshwaters.</title>
        <authorList>
            <person name="Batrich M."/>
            <person name="Hatzopoulos T."/>
            <person name="Putonti C."/>
        </authorList>
    </citation>
    <scope>NUCLEOTIDE SEQUENCE [LARGE SCALE GENOMIC DNA]</scope>
    <source>
        <strain evidence="1 2">MB-090714</strain>
    </source>
</reference>
<organism evidence="1 2">
    <name type="scientific">Aquipseudomonas alcaligenes</name>
    <name type="common">Pseudomonas alcaligenes</name>
    <dbReference type="NCBI Taxonomy" id="43263"/>
    <lineage>
        <taxon>Bacteria</taxon>
        <taxon>Pseudomonadati</taxon>
        <taxon>Pseudomonadota</taxon>
        <taxon>Gammaproteobacteria</taxon>
        <taxon>Pseudomonadales</taxon>
        <taxon>Pseudomonadaceae</taxon>
        <taxon>Aquipseudomonas</taxon>
    </lineage>
</organism>
<gene>
    <name evidence="1" type="ORF">DMO17_09555</name>
</gene>
<dbReference type="AlphaFoldDB" id="A0A2V4KVU8"/>
<evidence type="ECO:0000313" key="1">
    <source>
        <dbReference type="EMBL" id="PYC25905.1"/>
    </source>
</evidence>
<dbReference type="Gene3D" id="3.40.190.10">
    <property type="entry name" value="Periplasmic binding protein-like II"/>
    <property type="match status" value="2"/>
</dbReference>